<dbReference type="InterPro" id="IPR015797">
    <property type="entry name" value="NUDIX_hydrolase-like_dom_sf"/>
</dbReference>
<keyword evidence="9 10" id="KW-0413">Isomerase</keyword>
<dbReference type="InterPro" id="IPR000086">
    <property type="entry name" value="NUDIX_hydrolase_dom"/>
</dbReference>
<dbReference type="PROSITE" id="PS51462">
    <property type="entry name" value="NUDIX"/>
    <property type="match status" value="1"/>
</dbReference>
<dbReference type="HAMAP" id="MF_00202">
    <property type="entry name" value="Idi"/>
    <property type="match status" value="1"/>
</dbReference>
<comment type="subcellular location">
    <subcellularLocation>
        <location evidence="10">Cytoplasm</location>
    </subcellularLocation>
</comment>
<evidence type="ECO:0000256" key="4">
    <source>
        <dbReference type="ARBA" id="ARBA00022490"/>
    </source>
</evidence>
<evidence type="ECO:0000256" key="10">
    <source>
        <dbReference type="HAMAP-Rule" id="MF_00202"/>
    </source>
</evidence>
<comment type="cofactor">
    <cofactor evidence="10">
        <name>Mn(2+)</name>
        <dbReference type="ChEBI" id="CHEBI:29035"/>
    </cofactor>
    <text evidence="10">Binds 1 Mn(2+) ion per subunit.</text>
</comment>
<feature type="binding site" evidence="10">
    <location>
        <position position="92"/>
    </location>
    <ligand>
        <name>Mn(2+)</name>
        <dbReference type="ChEBI" id="CHEBI:29035"/>
    </ligand>
</feature>
<comment type="similarity">
    <text evidence="2 10">Belongs to the IPP isomerase type 1 family.</text>
</comment>
<keyword evidence="13" id="KW-1185">Reference proteome</keyword>
<dbReference type="EC" id="5.3.3.2" evidence="3 10"/>
<feature type="binding site" evidence="10">
    <location>
        <position position="48"/>
    </location>
    <ligand>
        <name>Mn(2+)</name>
        <dbReference type="ChEBI" id="CHEBI:29035"/>
    </ligand>
</feature>
<dbReference type="RefSeq" id="WP_407348147.1">
    <property type="nucleotide sequence ID" value="NZ_CP136864.1"/>
</dbReference>
<evidence type="ECO:0000256" key="6">
    <source>
        <dbReference type="ARBA" id="ARBA00022842"/>
    </source>
</evidence>
<dbReference type="SUPFAM" id="SSF55811">
    <property type="entry name" value="Nudix"/>
    <property type="match status" value="1"/>
</dbReference>
<dbReference type="Proteomes" id="UP001626537">
    <property type="component" value="Chromosome"/>
</dbReference>
<dbReference type="InterPro" id="IPR011876">
    <property type="entry name" value="IsopentenylPP_isomerase_typ1"/>
</dbReference>
<evidence type="ECO:0000256" key="2">
    <source>
        <dbReference type="ARBA" id="ARBA00007579"/>
    </source>
</evidence>
<keyword evidence="5 10" id="KW-0479">Metal-binding</keyword>
<dbReference type="NCBIfam" id="NF002995">
    <property type="entry name" value="PRK03759.1"/>
    <property type="match status" value="1"/>
</dbReference>
<evidence type="ECO:0000256" key="1">
    <source>
        <dbReference type="ARBA" id="ARBA00004826"/>
    </source>
</evidence>
<proteinExistence type="inferred from homology"/>
<evidence type="ECO:0000256" key="5">
    <source>
        <dbReference type="ARBA" id="ARBA00022723"/>
    </source>
</evidence>
<comment type="function">
    <text evidence="10">Catalyzes the 1,3-allylic rearrangement of the homoallylic substrate isopentenyl (IPP) to its highly electrophilic allylic isomer, dimethylallyl diphosphate (DMAPP).</text>
</comment>
<evidence type="ECO:0000313" key="12">
    <source>
        <dbReference type="EMBL" id="WOJ93501.1"/>
    </source>
</evidence>
<accession>A0ABZ0I372</accession>
<comment type="catalytic activity">
    <reaction evidence="10">
        <text>isopentenyl diphosphate = dimethylallyl diphosphate</text>
        <dbReference type="Rhea" id="RHEA:23284"/>
        <dbReference type="ChEBI" id="CHEBI:57623"/>
        <dbReference type="ChEBI" id="CHEBI:128769"/>
        <dbReference type="EC" id="5.3.3.2"/>
    </reaction>
</comment>
<evidence type="ECO:0000256" key="9">
    <source>
        <dbReference type="ARBA" id="ARBA00023235"/>
    </source>
</evidence>
<evidence type="ECO:0000256" key="3">
    <source>
        <dbReference type="ARBA" id="ARBA00012057"/>
    </source>
</evidence>
<keyword evidence="6 10" id="KW-0460">Magnesium</keyword>
<dbReference type="Pfam" id="PF00293">
    <property type="entry name" value="NUDIX"/>
    <property type="match status" value="1"/>
</dbReference>
<comment type="cofactor">
    <cofactor evidence="10">
        <name>Mg(2+)</name>
        <dbReference type="ChEBI" id="CHEBI:18420"/>
    </cofactor>
    <text evidence="10">Binds 1 Mg(2+) ion per subunit. The magnesium ion binds only when substrate is bound.</text>
</comment>
<reference evidence="12 13" key="1">
    <citation type="submission" date="2023-10" db="EMBL/GenBank/DDBJ databases">
        <title>Two novel species belonging to the OM43/NOR5 clade.</title>
        <authorList>
            <person name="Park M."/>
        </authorList>
    </citation>
    <scope>NUCLEOTIDE SEQUENCE [LARGE SCALE GENOMIC DNA]</scope>
    <source>
        <strain evidence="12 13">IMCC43200</strain>
    </source>
</reference>
<keyword evidence="7 10" id="KW-0464">Manganese</keyword>
<evidence type="ECO:0000313" key="13">
    <source>
        <dbReference type="Proteomes" id="UP001626537"/>
    </source>
</evidence>
<feature type="binding site" evidence="10">
    <location>
        <position position="137"/>
    </location>
    <ligand>
        <name>Mn(2+)</name>
        <dbReference type="ChEBI" id="CHEBI:29035"/>
    </ligand>
</feature>
<evidence type="ECO:0000259" key="11">
    <source>
        <dbReference type="PROSITE" id="PS51462"/>
    </source>
</evidence>
<gene>
    <name evidence="10 12" type="primary">idi</name>
    <name evidence="12" type="ORF">R0135_17235</name>
</gene>
<comment type="pathway">
    <text evidence="1 10">Isoprenoid biosynthesis; dimethylallyl diphosphate biosynthesis; dimethylallyl diphosphate from isopentenyl diphosphate: step 1/1.</text>
</comment>
<dbReference type="PIRSF" id="PIRSF018427">
    <property type="entry name" value="Isopntndiph_ism"/>
    <property type="match status" value="1"/>
</dbReference>
<keyword evidence="8 10" id="KW-0414">Isoprene biosynthesis</keyword>
<evidence type="ECO:0000256" key="8">
    <source>
        <dbReference type="ARBA" id="ARBA00023229"/>
    </source>
</evidence>
<dbReference type="PANTHER" id="PTHR10885:SF0">
    <property type="entry name" value="ISOPENTENYL-DIPHOSPHATE DELTA-ISOMERASE"/>
    <property type="match status" value="1"/>
</dbReference>
<sequence>MSSIDCESSAAKADVSVVRASVSFASEQLILVDSDDREIGYRSKSEAHAGAGILHRAFSAFLFDDQGRLLVHRRSLQKPLWPGFWTNSCCSHPRRGESLESAVSRRITEELGVNAQTQFVYKFEYHAKFEDVGSEHELCHVFLARTATPGKISAHAEEVMEWQWLSVEEVDAWLLERPDDLTPWFRQEWLSLRTLYRAELDAFVNEVRNSTQRGAA</sequence>
<protein>
    <recommendedName>
        <fullName evidence="3 10">Isopentenyl-diphosphate Delta-isomerase</fullName>
        <shortName evidence="10">IPP isomerase</shortName>
        <ecNumber evidence="3 10">5.3.3.2</ecNumber>
    </recommendedName>
    <alternativeName>
        <fullName evidence="10">IPP:DMAPP isomerase</fullName>
    </alternativeName>
    <alternativeName>
        <fullName evidence="10">Isopentenyl pyrophosphate isomerase</fullName>
    </alternativeName>
</protein>
<keyword evidence="4 10" id="KW-0963">Cytoplasm</keyword>
<feature type="active site" evidence="10">
    <location>
        <position position="90"/>
    </location>
</feature>
<dbReference type="EMBL" id="CP136864">
    <property type="protein sequence ID" value="WOJ93501.1"/>
    <property type="molecule type" value="Genomic_DNA"/>
</dbReference>
<dbReference type="CDD" id="cd02885">
    <property type="entry name" value="NUDIX_IPP_Isomerase"/>
    <property type="match status" value="1"/>
</dbReference>
<organism evidence="12 13">
    <name type="scientific">Congregibacter variabilis</name>
    <dbReference type="NCBI Taxonomy" id="3081200"/>
    <lineage>
        <taxon>Bacteria</taxon>
        <taxon>Pseudomonadati</taxon>
        <taxon>Pseudomonadota</taxon>
        <taxon>Gammaproteobacteria</taxon>
        <taxon>Cellvibrionales</taxon>
        <taxon>Halieaceae</taxon>
        <taxon>Congregibacter</taxon>
    </lineage>
</organism>
<evidence type="ECO:0000256" key="7">
    <source>
        <dbReference type="ARBA" id="ARBA00023211"/>
    </source>
</evidence>
<dbReference type="Gene3D" id="3.90.79.10">
    <property type="entry name" value="Nucleoside Triphosphate Pyrophosphohydrolase"/>
    <property type="match status" value="1"/>
</dbReference>
<feature type="binding site" evidence="10">
    <location>
        <position position="110"/>
    </location>
    <ligand>
        <name>Mg(2+)</name>
        <dbReference type="ChEBI" id="CHEBI:18420"/>
    </ligand>
</feature>
<dbReference type="GO" id="GO:0004452">
    <property type="term" value="F:isopentenyl-diphosphate delta-isomerase activity"/>
    <property type="evidence" value="ECO:0007669"/>
    <property type="project" value="UniProtKB-EC"/>
</dbReference>
<feature type="active site" evidence="10">
    <location>
        <position position="137"/>
    </location>
</feature>
<feature type="binding site" evidence="10">
    <location>
        <position position="135"/>
    </location>
    <ligand>
        <name>Mn(2+)</name>
        <dbReference type="ChEBI" id="CHEBI:29035"/>
    </ligand>
</feature>
<name>A0ABZ0I372_9GAMM</name>
<dbReference type="InterPro" id="IPR056375">
    <property type="entry name" value="Idi_bact"/>
</dbReference>
<feature type="binding site" evidence="10">
    <location>
        <position position="55"/>
    </location>
    <ligand>
        <name>Mn(2+)</name>
        <dbReference type="ChEBI" id="CHEBI:29035"/>
    </ligand>
</feature>
<feature type="domain" description="Nudix hydrolase" evidence="11">
    <location>
        <begin position="53"/>
        <end position="187"/>
    </location>
</feature>
<dbReference type="PANTHER" id="PTHR10885">
    <property type="entry name" value="ISOPENTENYL-DIPHOSPHATE DELTA-ISOMERASE"/>
    <property type="match status" value="1"/>
</dbReference>
<dbReference type="NCBIfam" id="TIGR02150">
    <property type="entry name" value="IPP_isom_1"/>
    <property type="match status" value="1"/>
</dbReference>